<accession>A0AAJ2J8Q7</accession>
<proteinExistence type="predicted"/>
<gene>
    <name evidence="1" type="ORF">ROV92_03005</name>
</gene>
<dbReference type="Proteomes" id="UP001251948">
    <property type="component" value="Unassembled WGS sequence"/>
</dbReference>
<protein>
    <recommendedName>
        <fullName evidence="3">Lipoprotein</fullName>
    </recommendedName>
</protein>
<dbReference type="AlphaFoldDB" id="A0AAJ2J8Q7"/>
<reference evidence="1" key="1">
    <citation type="submission" date="2023-07" db="EMBL/GenBank/DDBJ databases">
        <title>Comparative genomics of clinical Stenotrophomonas maltophilia isolates reveals regions of diversity which correlate with colonization and persistence in vivo.</title>
        <authorList>
            <person name="Mcdaniel M.S."/>
            <person name="Swords W.E."/>
            <person name="Sumpter N.A."/>
            <person name="Lindgren N.R."/>
            <person name="Billiot C.E."/>
        </authorList>
    </citation>
    <scope>NUCLEOTIDE SEQUENCE</scope>
    <source>
        <strain evidence="1">Ism4</strain>
    </source>
</reference>
<evidence type="ECO:0008006" key="3">
    <source>
        <dbReference type="Google" id="ProtNLM"/>
    </source>
</evidence>
<dbReference type="EMBL" id="JAVSKO010000001">
    <property type="protein sequence ID" value="MDT3466976.1"/>
    <property type="molecule type" value="Genomic_DNA"/>
</dbReference>
<evidence type="ECO:0000313" key="2">
    <source>
        <dbReference type="Proteomes" id="UP001251948"/>
    </source>
</evidence>
<evidence type="ECO:0000313" key="1">
    <source>
        <dbReference type="EMBL" id="MDT3466976.1"/>
    </source>
</evidence>
<name>A0AAJ2J8Q7_STEMA</name>
<dbReference type="RefSeq" id="WP_274512110.1">
    <property type="nucleotide sequence ID" value="NZ_JAVSKO010000001.1"/>
</dbReference>
<organism evidence="1 2">
    <name type="scientific">Stenotrophomonas maltophilia</name>
    <name type="common">Pseudomonas maltophilia</name>
    <name type="synonym">Xanthomonas maltophilia</name>
    <dbReference type="NCBI Taxonomy" id="40324"/>
    <lineage>
        <taxon>Bacteria</taxon>
        <taxon>Pseudomonadati</taxon>
        <taxon>Pseudomonadota</taxon>
        <taxon>Gammaproteobacteria</taxon>
        <taxon>Lysobacterales</taxon>
        <taxon>Lysobacteraceae</taxon>
        <taxon>Stenotrophomonas</taxon>
        <taxon>Stenotrophomonas maltophilia group</taxon>
    </lineage>
</organism>
<sequence>MKLNYQLCVAFFLTISAVGCGLQEGGQTAPAKGCGIGQNPVCRVSFRALAATPRLFDGKSIRMEGYLGVSRGHFVLSSSKELFEAGVTDETEVRIRGPIDLQSDVFDRYAYSWVSVTGAFRLRKTDGSTDDLLLGEMHPPLDVQSLRVPGPIPKATFGEVYVDLEDLK</sequence>
<comment type="caution">
    <text evidence="1">The sequence shown here is derived from an EMBL/GenBank/DDBJ whole genome shotgun (WGS) entry which is preliminary data.</text>
</comment>
<dbReference type="PROSITE" id="PS51257">
    <property type="entry name" value="PROKAR_LIPOPROTEIN"/>
    <property type="match status" value="1"/>
</dbReference>